<accession>A0A1H1GA30</accession>
<keyword evidence="2" id="KW-0812">Transmembrane</keyword>
<evidence type="ECO:0000256" key="1">
    <source>
        <dbReference type="SAM" id="MobiDB-lite"/>
    </source>
</evidence>
<evidence type="ECO:0000313" key="5">
    <source>
        <dbReference type="Proteomes" id="UP000217103"/>
    </source>
</evidence>
<dbReference type="RefSeq" id="WP_093260088.1">
    <property type="nucleotide sequence ID" value="NZ_FNKK01000002.1"/>
</dbReference>
<evidence type="ECO:0000256" key="2">
    <source>
        <dbReference type="SAM" id="Phobius"/>
    </source>
</evidence>
<dbReference type="STRING" id="35622.SAMN04489764_3466"/>
<feature type="transmembrane region" description="Helical" evidence="2">
    <location>
        <begin position="47"/>
        <end position="67"/>
    </location>
</feature>
<feature type="transmembrane region" description="Helical" evidence="2">
    <location>
        <begin position="21"/>
        <end position="41"/>
    </location>
</feature>
<gene>
    <name evidence="4" type="ORF">SAMN04489764_3466</name>
</gene>
<feature type="compositionally biased region" description="Gly residues" evidence="1">
    <location>
        <begin position="148"/>
        <end position="157"/>
    </location>
</feature>
<evidence type="ECO:0000259" key="3">
    <source>
        <dbReference type="Pfam" id="PF10756"/>
    </source>
</evidence>
<dbReference type="Proteomes" id="UP000217103">
    <property type="component" value="Unassembled WGS sequence"/>
</dbReference>
<dbReference type="AlphaFoldDB" id="A0A1H1GA30"/>
<reference evidence="4 5" key="1">
    <citation type="submission" date="2016-10" db="EMBL/GenBank/DDBJ databases">
        <authorList>
            <person name="de Groot N.N."/>
        </authorList>
    </citation>
    <scope>NUCLEOTIDE SEQUENCE [LARGE SCALE GENOMIC DNA]</scope>
    <source>
        <strain evidence="4 5">DSM 43794</strain>
    </source>
</reference>
<dbReference type="Pfam" id="PF10756">
    <property type="entry name" value="bPH_6"/>
    <property type="match status" value="1"/>
</dbReference>
<dbReference type="OrthoDB" id="3824918at2"/>
<name>A0A1H1GA30_9ACTN</name>
<dbReference type="InterPro" id="IPR019692">
    <property type="entry name" value="CFP-6_PH"/>
</dbReference>
<dbReference type="EMBL" id="FNKK01000002">
    <property type="protein sequence ID" value="SDR10060.1"/>
    <property type="molecule type" value="Genomic_DNA"/>
</dbReference>
<evidence type="ECO:0000313" key="4">
    <source>
        <dbReference type="EMBL" id="SDR10060.1"/>
    </source>
</evidence>
<sequence length="163" mass="17362">MTQTVPPPSLPVTWRPQRSRIVAYGFATIVVAGAVVLAVILPPPFSIADRVAMVGLGCLIAAVLYLLGRCRVEADEEGITLVNVLRVHRYTWPEVLAVTLVEGEPWAKIDFADGSTIGAMGIQGSEKERARRQVAELKALIHAHGEAGEPGGFGGPGRSDEPD</sequence>
<organism evidence="4 5">
    <name type="scientific">Thermostaphylospora chromogena</name>
    <dbReference type="NCBI Taxonomy" id="35622"/>
    <lineage>
        <taxon>Bacteria</taxon>
        <taxon>Bacillati</taxon>
        <taxon>Actinomycetota</taxon>
        <taxon>Actinomycetes</taxon>
        <taxon>Streptosporangiales</taxon>
        <taxon>Thermomonosporaceae</taxon>
        <taxon>Thermostaphylospora</taxon>
    </lineage>
</organism>
<proteinExistence type="predicted"/>
<keyword evidence="2" id="KW-0472">Membrane</keyword>
<keyword evidence="5" id="KW-1185">Reference proteome</keyword>
<feature type="region of interest" description="Disordered" evidence="1">
    <location>
        <begin position="143"/>
        <end position="163"/>
    </location>
</feature>
<protein>
    <submittedName>
        <fullName evidence="4">PH domain-containing protein</fullName>
    </submittedName>
</protein>
<feature type="domain" description="Low molecular weight protein antigen 6 PH" evidence="3">
    <location>
        <begin position="69"/>
        <end position="137"/>
    </location>
</feature>
<keyword evidence="2" id="KW-1133">Transmembrane helix</keyword>